<dbReference type="PANTHER" id="PTHR43493:SF5">
    <property type="entry name" value="DNA GYRASE SUBUNIT A, CHLOROPLASTIC_MITOCHONDRIAL"/>
    <property type="match status" value="1"/>
</dbReference>
<keyword evidence="3" id="KW-0413">Isomerase</keyword>
<dbReference type="InterPro" id="IPR050220">
    <property type="entry name" value="Type_II_DNA_Topoisomerases"/>
</dbReference>
<dbReference type="GO" id="GO:0005524">
    <property type="term" value="F:ATP binding"/>
    <property type="evidence" value="ECO:0007669"/>
    <property type="project" value="InterPro"/>
</dbReference>
<comment type="caution">
    <text evidence="4">The sequence shown here is derived from an EMBL/GenBank/DDBJ whole genome shotgun (WGS) entry which is preliminary data.</text>
</comment>
<reference evidence="4 5" key="1">
    <citation type="submission" date="2013-02" db="EMBL/GenBank/DDBJ databases">
        <authorList>
            <person name="Harkins D.M."/>
            <person name="Durkin A.S."/>
            <person name="Brinkac L.M."/>
            <person name="Haft D.H."/>
            <person name="Selengut J.D."/>
            <person name="Sanka R."/>
            <person name="DePew J."/>
            <person name="Purushe J."/>
            <person name="Haake D.A."/>
            <person name="Matsunaga J."/>
            <person name="Vinetz J.M."/>
            <person name="Sutton G.G."/>
            <person name="Nierman W.C."/>
            <person name="Fouts D.E."/>
        </authorList>
    </citation>
    <scope>NUCLEOTIDE SEQUENCE [LARGE SCALE GENOMIC DNA]</scope>
    <source>
        <strain evidence="4 5">Ecochallenge</strain>
    </source>
</reference>
<dbReference type="GO" id="GO:0003677">
    <property type="term" value="F:DNA binding"/>
    <property type="evidence" value="ECO:0007669"/>
    <property type="project" value="UniProtKB-KW"/>
</dbReference>
<protein>
    <submittedName>
        <fullName evidence="4">DNA gyrase C-terminal domain, beta-propeller</fullName>
    </submittedName>
</protein>
<dbReference type="Pfam" id="PF03989">
    <property type="entry name" value="DNA_gyraseA_C"/>
    <property type="match status" value="6"/>
</dbReference>
<dbReference type="Gene3D" id="2.120.10.90">
    <property type="entry name" value="DNA gyrase/topoisomerase IV, subunit A, C-terminal"/>
    <property type="match status" value="1"/>
</dbReference>
<dbReference type="SUPFAM" id="SSF101904">
    <property type="entry name" value="GyrA/ParC C-terminal domain-like"/>
    <property type="match status" value="1"/>
</dbReference>
<dbReference type="GO" id="GO:0003918">
    <property type="term" value="F:DNA topoisomerase type II (double strand cut, ATP-hydrolyzing) activity"/>
    <property type="evidence" value="ECO:0007669"/>
    <property type="project" value="TreeGrafter"/>
</dbReference>
<dbReference type="InterPro" id="IPR006691">
    <property type="entry name" value="GyrA/parC_rep"/>
</dbReference>
<gene>
    <name evidence="4" type="ORF">LEP1GSC043_1071</name>
</gene>
<dbReference type="AlphaFoldDB" id="N1U6I3"/>
<dbReference type="EMBL" id="AHMI02000048">
    <property type="protein sequence ID" value="EMY16093.1"/>
    <property type="molecule type" value="Genomic_DNA"/>
</dbReference>
<organism evidence="4 5">
    <name type="scientific">Leptospira weilii str. Ecochallenge</name>
    <dbReference type="NCBI Taxonomy" id="1049986"/>
    <lineage>
        <taxon>Bacteria</taxon>
        <taxon>Pseudomonadati</taxon>
        <taxon>Spirochaetota</taxon>
        <taxon>Spirochaetia</taxon>
        <taxon>Leptospirales</taxon>
        <taxon>Leptospiraceae</taxon>
        <taxon>Leptospira</taxon>
    </lineage>
</organism>
<keyword evidence="2" id="KW-0238">DNA-binding</keyword>
<dbReference type="GO" id="GO:0009330">
    <property type="term" value="C:DNA topoisomerase type II (double strand cut, ATP-hydrolyzing) complex"/>
    <property type="evidence" value="ECO:0007669"/>
    <property type="project" value="TreeGrafter"/>
</dbReference>
<dbReference type="GO" id="GO:0006265">
    <property type="term" value="P:DNA topological change"/>
    <property type="evidence" value="ECO:0007669"/>
    <property type="project" value="InterPro"/>
</dbReference>
<evidence type="ECO:0000313" key="5">
    <source>
        <dbReference type="Proteomes" id="UP000012249"/>
    </source>
</evidence>
<dbReference type="InterPro" id="IPR035516">
    <property type="entry name" value="Gyrase/topoIV_suA_C"/>
</dbReference>
<accession>N1U6I3</accession>
<evidence type="ECO:0000256" key="3">
    <source>
        <dbReference type="ARBA" id="ARBA00023235"/>
    </source>
</evidence>
<keyword evidence="1" id="KW-0799">Topoisomerase</keyword>
<dbReference type="GO" id="GO:0005737">
    <property type="term" value="C:cytoplasm"/>
    <property type="evidence" value="ECO:0007669"/>
    <property type="project" value="TreeGrafter"/>
</dbReference>
<dbReference type="Proteomes" id="UP000012249">
    <property type="component" value="Unassembled WGS sequence"/>
</dbReference>
<proteinExistence type="predicted"/>
<evidence type="ECO:0000256" key="2">
    <source>
        <dbReference type="ARBA" id="ARBA00023125"/>
    </source>
</evidence>
<sequence length="310" mass="34506">MIADEEMVIQITYDQFIKRLPIDTFKRQKRGGKGIQGLSQKRDDVIKIMKAAMTHDSIMFFSNIGKVYVMKAYELPIASKEARGKSLKAIINLREDEYISSIFTFRGQDMDKDLLLVTRRGFIKRIQLKEFGNVKKSGIIAIGLREGDELIKVEAIEDKDEVIIFSRKGLALRIEGNIIRAQGRTASGVTGMRLAEDDAIVGLSKYKEGEDIFVVSEEGYGKRLGFEEFAAKGRGGKGMAYLKVTEKNGFSVGTGSVGNEDEVILITQQGMTIRINAFDISKLGRTAVGVRIVDLKDNDKVQDFTVLGES</sequence>
<name>N1U6I3_9LEPT</name>
<evidence type="ECO:0000313" key="4">
    <source>
        <dbReference type="EMBL" id="EMY16093.1"/>
    </source>
</evidence>
<dbReference type="PANTHER" id="PTHR43493">
    <property type="entry name" value="DNA GYRASE/TOPOISOMERASE SUBUNIT A"/>
    <property type="match status" value="1"/>
</dbReference>
<evidence type="ECO:0000256" key="1">
    <source>
        <dbReference type="ARBA" id="ARBA00023029"/>
    </source>
</evidence>
<dbReference type="FunFam" id="2.120.10.90:FF:000005">
    <property type="entry name" value="DNA topoisomerase 4 subunit A"/>
    <property type="match status" value="1"/>
</dbReference>